<evidence type="ECO:0000256" key="4">
    <source>
        <dbReference type="ARBA" id="ARBA00022723"/>
    </source>
</evidence>
<dbReference type="Pfam" id="PF00374">
    <property type="entry name" value="NiFeSe_Hases"/>
    <property type="match status" value="1"/>
</dbReference>
<dbReference type="InterPro" id="IPR029014">
    <property type="entry name" value="NiFe-Hase_large"/>
</dbReference>
<feature type="non-terminal residue" evidence="6">
    <location>
        <position position="137"/>
    </location>
</feature>
<dbReference type="SUPFAM" id="SSF56762">
    <property type="entry name" value="HydB/Nqo4-like"/>
    <property type="match status" value="1"/>
</dbReference>
<gene>
    <name evidence="6" type="ORF">S12H4_16305</name>
</gene>
<keyword evidence="5" id="KW-0560">Oxidoreductase</keyword>
<reference evidence="6" key="1">
    <citation type="journal article" date="2014" name="Front. Microbiol.">
        <title>High frequency of phylogenetically diverse reductive dehalogenase-homologous genes in deep subseafloor sedimentary metagenomes.</title>
        <authorList>
            <person name="Kawai M."/>
            <person name="Futagami T."/>
            <person name="Toyoda A."/>
            <person name="Takaki Y."/>
            <person name="Nishi S."/>
            <person name="Hori S."/>
            <person name="Arai W."/>
            <person name="Tsubouchi T."/>
            <person name="Morono Y."/>
            <person name="Uchiyama I."/>
            <person name="Ito T."/>
            <person name="Fujiyama A."/>
            <person name="Inagaki F."/>
            <person name="Takami H."/>
        </authorList>
    </citation>
    <scope>NUCLEOTIDE SEQUENCE</scope>
    <source>
        <strain evidence="6">Expedition CK06-06</strain>
    </source>
</reference>
<evidence type="ECO:0000256" key="3">
    <source>
        <dbReference type="ARBA" id="ARBA00022596"/>
    </source>
</evidence>
<evidence type="ECO:0000256" key="2">
    <source>
        <dbReference type="ARBA" id="ARBA00009292"/>
    </source>
</evidence>
<dbReference type="GO" id="GO:0016151">
    <property type="term" value="F:nickel cation binding"/>
    <property type="evidence" value="ECO:0007669"/>
    <property type="project" value="InterPro"/>
</dbReference>
<evidence type="ECO:0000256" key="5">
    <source>
        <dbReference type="ARBA" id="ARBA00023002"/>
    </source>
</evidence>
<name>X1SQ63_9ZZZZ</name>
<evidence type="ECO:0000313" key="6">
    <source>
        <dbReference type="EMBL" id="GAI77465.1"/>
    </source>
</evidence>
<dbReference type="AlphaFoldDB" id="X1SQ63"/>
<organism evidence="6">
    <name type="scientific">marine sediment metagenome</name>
    <dbReference type="NCBI Taxonomy" id="412755"/>
    <lineage>
        <taxon>unclassified sequences</taxon>
        <taxon>metagenomes</taxon>
        <taxon>ecological metagenomes</taxon>
    </lineage>
</organism>
<keyword evidence="3" id="KW-0533">Nickel</keyword>
<dbReference type="Gene3D" id="1.10.645.10">
    <property type="entry name" value="Cytochrome-c3 Hydrogenase, chain B"/>
    <property type="match status" value="1"/>
</dbReference>
<sequence length="137" mass="15402">MRKITIDPITRLEGHGKIEIFLNDEGNCERAYLQIPELRGFEKFSEGRPAEEMPRITTMICGVCPTAHHMASTKALDDLFKVEPTPTAKKIRELMYNAFMSEDHILHFVFLGGPDFVVGPTAPAAERNVLGVIAMWD</sequence>
<comment type="cofactor">
    <cofactor evidence="1">
        <name>Ni(2+)</name>
        <dbReference type="ChEBI" id="CHEBI:49786"/>
    </cofactor>
</comment>
<evidence type="ECO:0008006" key="7">
    <source>
        <dbReference type="Google" id="ProtNLM"/>
    </source>
</evidence>
<evidence type="ECO:0000256" key="1">
    <source>
        <dbReference type="ARBA" id="ARBA00001967"/>
    </source>
</evidence>
<dbReference type="EMBL" id="BARW01007879">
    <property type="protein sequence ID" value="GAI77465.1"/>
    <property type="molecule type" value="Genomic_DNA"/>
</dbReference>
<protein>
    <recommendedName>
        <fullName evidence="7">Ni/Fe hydrogenase subunit alpha</fullName>
    </recommendedName>
</protein>
<proteinExistence type="inferred from homology"/>
<keyword evidence="4" id="KW-0479">Metal-binding</keyword>
<comment type="similarity">
    <text evidence="2">Belongs to the [NiFe]/[NiFeSe] hydrogenase large subunit family.</text>
</comment>
<dbReference type="PANTHER" id="PTHR43600">
    <property type="entry name" value="COENZYME F420 HYDROGENASE, SUBUNIT ALPHA"/>
    <property type="match status" value="1"/>
</dbReference>
<accession>X1SQ63</accession>
<dbReference type="InterPro" id="IPR001501">
    <property type="entry name" value="Ni-dep_hyd_lsu"/>
</dbReference>
<comment type="caution">
    <text evidence="6">The sequence shown here is derived from an EMBL/GenBank/DDBJ whole genome shotgun (WGS) entry which is preliminary data.</text>
</comment>
<dbReference type="PANTHER" id="PTHR43600:SF2">
    <property type="entry name" value="F420-NON-REDUCING HYDROGENASE VHU SUBUNIT A"/>
    <property type="match status" value="1"/>
</dbReference>
<dbReference type="GO" id="GO:0016491">
    <property type="term" value="F:oxidoreductase activity"/>
    <property type="evidence" value="ECO:0007669"/>
    <property type="project" value="UniProtKB-KW"/>
</dbReference>